<reference evidence="2 3" key="1">
    <citation type="submission" date="2020-08" db="EMBL/GenBank/DDBJ databases">
        <title>The genome sequence of Novosphingobium flavum 4Y4.</title>
        <authorList>
            <person name="Liu Y."/>
        </authorList>
    </citation>
    <scope>NUCLEOTIDE SEQUENCE [LARGE SCALE GENOMIC DNA]</scope>
    <source>
        <strain evidence="2 3">4Y4</strain>
    </source>
</reference>
<dbReference type="RefSeq" id="WP_185684976.1">
    <property type="nucleotide sequence ID" value="NZ_JACLAU010000061.1"/>
</dbReference>
<comment type="caution">
    <text evidence="2">The sequence shown here is derived from an EMBL/GenBank/DDBJ whole genome shotgun (WGS) entry which is preliminary data.</text>
</comment>
<name>A0A7X1FBB4_9SPHN</name>
<keyword evidence="3" id="KW-1185">Reference proteome</keyword>
<evidence type="ECO:0000313" key="3">
    <source>
        <dbReference type="Proteomes" id="UP000520156"/>
    </source>
</evidence>
<dbReference type="InterPro" id="IPR054267">
    <property type="entry name" value="DUF6998"/>
</dbReference>
<protein>
    <recommendedName>
        <fullName evidence="1">DUF6998 domain-containing protein</fullName>
    </recommendedName>
</protein>
<organism evidence="2 3">
    <name type="scientific">Novosphingobium aerophilum</name>
    <dbReference type="NCBI Taxonomy" id="2839843"/>
    <lineage>
        <taxon>Bacteria</taxon>
        <taxon>Pseudomonadati</taxon>
        <taxon>Pseudomonadota</taxon>
        <taxon>Alphaproteobacteria</taxon>
        <taxon>Sphingomonadales</taxon>
        <taxon>Sphingomonadaceae</taxon>
        <taxon>Novosphingobium</taxon>
    </lineage>
</organism>
<accession>A0A7X1FBB4</accession>
<gene>
    <name evidence="2" type="ORF">H7F49_18135</name>
</gene>
<proteinExistence type="predicted"/>
<dbReference type="Pfam" id="PF22522">
    <property type="entry name" value="DUF6998"/>
    <property type="match status" value="1"/>
</dbReference>
<sequence length="153" mass="16432">MIEPSRRVALPAPVAKIYEAVEELSRLYPGRPFTPDGHLVGSIGEVIAAEALGLTLYPPSQPGHDAFDEHGDIQIKMTAGKAISMYATCDRLVVLRVVNPHEAEIVYDGPGAIAWESAGPIAKNGQRRISLSRLKTVALTSNLNDERGTNAGF</sequence>
<dbReference type="Proteomes" id="UP000520156">
    <property type="component" value="Unassembled WGS sequence"/>
</dbReference>
<dbReference type="AlphaFoldDB" id="A0A7X1FBB4"/>
<dbReference type="EMBL" id="JACLAU010000061">
    <property type="protein sequence ID" value="MBC2653604.1"/>
    <property type="molecule type" value="Genomic_DNA"/>
</dbReference>
<evidence type="ECO:0000259" key="1">
    <source>
        <dbReference type="Pfam" id="PF22522"/>
    </source>
</evidence>
<feature type="domain" description="DUF6998" evidence="1">
    <location>
        <begin position="16"/>
        <end position="138"/>
    </location>
</feature>
<evidence type="ECO:0000313" key="2">
    <source>
        <dbReference type="EMBL" id="MBC2653604.1"/>
    </source>
</evidence>